<name>A0A0U3NCG3_9BURK</name>
<dbReference type="KEGG" id="rdp:RD2015_1693"/>
<keyword evidence="2" id="KW-1185">Reference proteome</keyword>
<dbReference type="AlphaFoldDB" id="A0A0U3NCG3"/>
<dbReference type="RefSeq" id="WP_058934507.1">
    <property type="nucleotide sequence ID" value="NZ_CP013729.1"/>
</dbReference>
<protein>
    <submittedName>
        <fullName evidence="1">Uncharacterized protein</fullName>
    </submittedName>
</protein>
<evidence type="ECO:0000313" key="2">
    <source>
        <dbReference type="Proteomes" id="UP000060699"/>
    </source>
</evidence>
<dbReference type="PATRIC" id="fig|76731.3.peg.1734"/>
<evidence type="ECO:0000313" key="1">
    <source>
        <dbReference type="EMBL" id="ALV06176.1"/>
    </source>
</evidence>
<sequence length="213" mass="22705">MKTDDLVAMLAAQAGPTDRSEPPRRYAAALLVSLLGATVLMLILLGLRSDLGAVAATPIFWLKVAFPALLALGAGQMMLRLARPGLPLGRGWLLIVLPLAALWLGALGSLAVAPSTEWKALVLGMSWRSCPINIAVLSVPGFLALFWAVRAMAPTRLRLTGAVIGLLSGACATTVYCLHCPEMQLAFWSVWYVAGLLIPTVLGALLGPRWLRW</sequence>
<dbReference type="Proteomes" id="UP000060699">
    <property type="component" value="Chromosome"/>
</dbReference>
<dbReference type="Pfam" id="PF06532">
    <property type="entry name" value="NrsF"/>
    <property type="match status" value="1"/>
</dbReference>
<proteinExistence type="predicted"/>
<dbReference type="EMBL" id="CP013729">
    <property type="protein sequence ID" value="ALV06176.1"/>
    <property type="molecule type" value="Genomic_DNA"/>
</dbReference>
<dbReference type="InterPro" id="IPR009495">
    <property type="entry name" value="NrsF"/>
</dbReference>
<organism evidence="1 2">
    <name type="scientific">Roseateles depolymerans</name>
    <dbReference type="NCBI Taxonomy" id="76731"/>
    <lineage>
        <taxon>Bacteria</taxon>
        <taxon>Pseudomonadati</taxon>
        <taxon>Pseudomonadota</taxon>
        <taxon>Betaproteobacteria</taxon>
        <taxon>Burkholderiales</taxon>
        <taxon>Sphaerotilaceae</taxon>
        <taxon>Roseateles</taxon>
    </lineage>
</organism>
<dbReference type="STRING" id="76731.RD2015_1693"/>
<accession>A0A0U3NCG3</accession>
<reference evidence="1 2" key="1">
    <citation type="submission" date="2015-12" db="EMBL/GenBank/DDBJ databases">
        <title>Complete genome of Roseateles depolymerans KCTC 42856.</title>
        <authorList>
            <person name="Kim K.M."/>
        </authorList>
    </citation>
    <scope>NUCLEOTIDE SEQUENCE [LARGE SCALE GENOMIC DNA]</scope>
    <source>
        <strain evidence="1 2">KCTC 42856</strain>
    </source>
</reference>
<gene>
    <name evidence="1" type="ORF">RD2015_1693</name>
</gene>
<dbReference type="OrthoDB" id="6059252at2"/>